<organism evidence="2 3">
    <name type="scientific">Zhongshania marina</name>
    <dbReference type="NCBI Taxonomy" id="2304603"/>
    <lineage>
        <taxon>Bacteria</taxon>
        <taxon>Pseudomonadati</taxon>
        <taxon>Pseudomonadota</taxon>
        <taxon>Gammaproteobacteria</taxon>
        <taxon>Cellvibrionales</taxon>
        <taxon>Spongiibacteraceae</taxon>
        <taxon>Zhongshania</taxon>
    </lineage>
</organism>
<keyword evidence="1" id="KW-0812">Transmembrane</keyword>
<evidence type="ECO:0000313" key="2">
    <source>
        <dbReference type="EMBL" id="RNL60044.1"/>
    </source>
</evidence>
<evidence type="ECO:0000313" key="3">
    <source>
        <dbReference type="Proteomes" id="UP000274695"/>
    </source>
</evidence>
<proteinExistence type="predicted"/>
<keyword evidence="3" id="KW-1185">Reference proteome</keyword>
<gene>
    <name evidence="2" type="ORF">D0911_14510</name>
</gene>
<dbReference type="EMBL" id="RHGB01000017">
    <property type="protein sequence ID" value="RNL60044.1"/>
    <property type="molecule type" value="Genomic_DNA"/>
</dbReference>
<keyword evidence="1" id="KW-1133">Transmembrane helix</keyword>
<name>A0ABX9VZM9_9GAMM</name>
<keyword evidence="1" id="KW-0472">Membrane</keyword>
<accession>A0ABX9VZM9</accession>
<reference evidence="2 3" key="1">
    <citation type="submission" date="2018-10" db="EMBL/GenBank/DDBJ databases">
        <title>Draft genome sequence of Zhongshania sp. DSW25-10.</title>
        <authorList>
            <person name="Oh J."/>
        </authorList>
    </citation>
    <scope>NUCLEOTIDE SEQUENCE [LARGE SCALE GENOMIC DNA]</scope>
    <source>
        <strain evidence="2 3">DSW25-10</strain>
    </source>
</reference>
<evidence type="ECO:0000256" key="1">
    <source>
        <dbReference type="SAM" id="Phobius"/>
    </source>
</evidence>
<evidence type="ECO:0008006" key="4">
    <source>
        <dbReference type="Google" id="ProtNLM"/>
    </source>
</evidence>
<comment type="caution">
    <text evidence="2">The sequence shown here is derived from an EMBL/GenBank/DDBJ whole genome shotgun (WGS) entry which is preliminary data.</text>
</comment>
<feature type="transmembrane region" description="Helical" evidence="1">
    <location>
        <begin position="12"/>
        <end position="33"/>
    </location>
</feature>
<dbReference type="Proteomes" id="UP000274695">
    <property type="component" value="Unassembled WGS sequence"/>
</dbReference>
<sequence length="187" mass="20049">MNLFFRKKQQAGVVLIIVLIMLGVFSVIVLSMVGGSNLNFKIAGNQQYRMEAKLAARHALETYISNPNNFTSASPKTTSVIEVDFNGDGVADMAASVPPPTCLRSAPVLRSELDERNKKDRDCFRTVQAIGGNVFSDTTGIAAVLKSGCVKMTLDTLATVTDNVTGADIEMHQGVYLRAAEGTSCSL</sequence>
<protein>
    <recommendedName>
        <fullName evidence="4">Type 4 fimbrial biogenesis protein PilX N-terminal domain-containing protein</fullName>
    </recommendedName>
</protein>
<dbReference type="RefSeq" id="WP_123183148.1">
    <property type="nucleotide sequence ID" value="NZ_RHGB01000017.1"/>
</dbReference>